<dbReference type="Pfam" id="PF07963">
    <property type="entry name" value="N_methyl"/>
    <property type="match status" value="1"/>
</dbReference>
<keyword evidence="3" id="KW-0812">Transmembrane</keyword>
<dbReference type="AlphaFoldDB" id="A0A941G9A2"/>
<dbReference type="NCBIfam" id="TIGR02532">
    <property type="entry name" value="IV_pilin_GFxxxE"/>
    <property type="match status" value="1"/>
</dbReference>
<dbReference type="SUPFAM" id="SSF54523">
    <property type="entry name" value="Pili subunits"/>
    <property type="match status" value="1"/>
</dbReference>
<sequence length="145" mass="16617">MIANQRGFTLIEMLVAISLLVIISSLSIFLVTSQQTSLNENHFITQLEGDLYYAQAFAIENQLPVQVRIFPSLHHYYIRADVNTGNIVERYYDNDISFSNNTMLSFNINSNGNFSKFGTLEFRIGKQDYKLTIQIGKGRFYATKL</sequence>
<comment type="caution">
    <text evidence="4">The sequence shown here is derived from an EMBL/GenBank/DDBJ whole genome shotgun (WGS) entry which is preliminary data.</text>
</comment>
<dbReference type="RefSeq" id="WP_016204887.1">
    <property type="nucleotide sequence ID" value="NZ_JAGTPX020000002.1"/>
</dbReference>
<dbReference type="InterPro" id="IPR012902">
    <property type="entry name" value="N_methyl_site"/>
</dbReference>
<keyword evidence="2" id="KW-0178">Competence</keyword>
<name>A0A941G9A2_NIACI</name>
<dbReference type="InterPro" id="IPR045584">
    <property type="entry name" value="Pilin-like"/>
</dbReference>
<feature type="transmembrane region" description="Helical" evidence="3">
    <location>
        <begin position="7"/>
        <end position="31"/>
    </location>
</feature>
<accession>A0A941G9A2</accession>
<dbReference type="NCBIfam" id="NF040982">
    <property type="entry name" value="ComGD"/>
    <property type="match status" value="1"/>
</dbReference>
<dbReference type="GO" id="GO:0009986">
    <property type="term" value="C:cell surface"/>
    <property type="evidence" value="ECO:0007669"/>
    <property type="project" value="UniProtKB-SubCell"/>
</dbReference>
<proteinExistence type="predicted"/>
<comment type="subcellular location">
    <subcellularLocation>
        <location evidence="1">Cell surface</location>
    </subcellularLocation>
</comment>
<gene>
    <name evidence="4" type="ORF">KD144_03060</name>
</gene>
<organism evidence="4">
    <name type="scientific">Niallia circulans</name>
    <name type="common">Bacillus circulans</name>
    <dbReference type="NCBI Taxonomy" id="1397"/>
    <lineage>
        <taxon>Bacteria</taxon>
        <taxon>Bacillati</taxon>
        <taxon>Bacillota</taxon>
        <taxon>Bacilli</taxon>
        <taxon>Bacillales</taxon>
        <taxon>Bacillaceae</taxon>
        <taxon>Niallia</taxon>
    </lineage>
</organism>
<keyword evidence="3" id="KW-0472">Membrane</keyword>
<dbReference type="PROSITE" id="PS00409">
    <property type="entry name" value="PROKAR_NTER_METHYL"/>
    <property type="match status" value="1"/>
</dbReference>
<dbReference type="InterPro" id="IPR016785">
    <property type="entry name" value="ComGD"/>
</dbReference>
<evidence type="ECO:0000256" key="2">
    <source>
        <dbReference type="ARBA" id="ARBA00023287"/>
    </source>
</evidence>
<reference evidence="4" key="1">
    <citation type="submission" date="2021-04" db="EMBL/GenBank/DDBJ databases">
        <title>Genomic analysis of electroactive and textile dye degrading Bacillus circulans strain: DC10 isolated from constructed wetland-microbial fuel cells treating textile dye wastewaters.</title>
        <authorList>
            <person name="Patel D.U."/>
            <person name="Desai C.R."/>
        </authorList>
    </citation>
    <scope>NUCLEOTIDE SEQUENCE</scope>
    <source>
        <strain evidence="4">DC10</strain>
    </source>
</reference>
<dbReference type="PIRSF" id="PIRSF021292">
    <property type="entry name" value="Competence_ComGD"/>
    <property type="match status" value="1"/>
</dbReference>
<keyword evidence="3" id="KW-1133">Transmembrane helix</keyword>
<dbReference type="EMBL" id="JAGTPX010000002">
    <property type="protein sequence ID" value="MBR8668511.1"/>
    <property type="molecule type" value="Genomic_DNA"/>
</dbReference>
<evidence type="ECO:0000256" key="1">
    <source>
        <dbReference type="ARBA" id="ARBA00004241"/>
    </source>
</evidence>
<protein>
    <submittedName>
        <fullName evidence="4">Type II secretion system protein</fullName>
    </submittedName>
</protein>
<evidence type="ECO:0000256" key="3">
    <source>
        <dbReference type="SAM" id="Phobius"/>
    </source>
</evidence>
<evidence type="ECO:0000313" key="4">
    <source>
        <dbReference type="EMBL" id="MBR8668511.1"/>
    </source>
</evidence>
<dbReference type="GO" id="GO:0030420">
    <property type="term" value="P:establishment of competence for transformation"/>
    <property type="evidence" value="ECO:0007669"/>
    <property type="project" value="UniProtKB-KW"/>
</dbReference>